<feature type="binding site" evidence="15">
    <location>
        <position position="236"/>
    </location>
    <ligand>
        <name>substrate</name>
    </ligand>
</feature>
<evidence type="ECO:0000313" key="18">
    <source>
        <dbReference type="EMBL" id="EEZ62254.1"/>
    </source>
</evidence>
<dbReference type="UniPathway" id="UPA00051">
    <property type="reaction ID" value="UER00464"/>
</dbReference>
<reference evidence="18" key="1">
    <citation type="submission" date="2009-10" db="EMBL/GenBank/DDBJ databases">
        <authorList>
            <person name="Weinstock G."/>
            <person name="Sodergren E."/>
            <person name="Clifton S."/>
            <person name="Fulton L."/>
            <person name="Fulton B."/>
            <person name="Courtney L."/>
            <person name="Fronick C."/>
            <person name="Harrison M."/>
            <person name="Strong C."/>
            <person name="Farmer C."/>
            <person name="Delahaunty K."/>
            <person name="Markovic C."/>
            <person name="Hall O."/>
            <person name="Minx P."/>
            <person name="Tomlinson C."/>
            <person name="Mitreva M."/>
            <person name="Nelson J."/>
            <person name="Hou S."/>
            <person name="Wollam A."/>
            <person name="Pepin K.H."/>
            <person name="Johnson M."/>
            <person name="Bhonagiri V."/>
            <person name="Nash W.E."/>
            <person name="Warren W."/>
            <person name="Chinwalla A."/>
            <person name="Mardis E.R."/>
            <person name="Wilson R.K."/>
        </authorList>
    </citation>
    <scope>NUCLEOTIDE SEQUENCE [LARGE SCALE GENOMIC DNA]</scope>
    <source>
        <strain evidence="18">ATCC 700122</strain>
    </source>
</reference>
<dbReference type="Proteomes" id="UP000006001">
    <property type="component" value="Unassembled WGS sequence"/>
</dbReference>
<protein>
    <recommendedName>
        <fullName evidence="6 15">Aspartate-semialdehyde dehydrogenase</fullName>
        <shortName evidence="15">ASA dehydrogenase</shortName>
        <shortName evidence="15">ASADH</shortName>
        <ecNumber evidence="6 15">1.2.1.11</ecNumber>
    </recommendedName>
    <alternativeName>
        <fullName evidence="15">Aspartate-beta-semialdehyde dehydrogenase</fullName>
    </alternativeName>
</protein>
<dbReference type="PIRSF" id="PIRSF000148">
    <property type="entry name" value="ASA_dh"/>
    <property type="match status" value="1"/>
</dbReference>
<keyword evidence="11 15" id="KW-0560">Oxidoreductase</keyword>
<evidence type="ECO:0000256" key="10">
    <source>
        <dbReference type="ARBA" id="ARBA00022915"/>
    </source>
</evidence>
<proteinExistence type="inferred from homology"/>
<dbReference type="GO" id="GO:0019877">
    <property type="term" value="P:diaminopimelate biosynthetic process"/>
    <property type="evidence" value="ECO:0007669"/>
    <property type="project" value="UniProtKB-UniRule"/>
</dbReference>
<organism evidence="18 19">
    <name type="scientific">Slackia exigua (strain ATCC 700122 / DSM 15923 / CIP 105133 / JCM 11022 / KCTC 5966 / S-7)</name>
    <dbReference type="NCBI Taxonomy" id="649764"/>
    <lineage>
        <taxon>Bacteria</taxon>
        <taxon>Bacillati</taxon>
        <taxon>Actinomycetota</taxon>
        <taxon>Coriobacteriia</taxon>
        <taxon>Eggerthellales</taxon>
        <taxon>Eggerthellaceae</taxon>
        <taxon>Slackia</taxon>
    </lineage>
</organism>
<name>D0WEW6_SLAES</name>
<comment type="similarity">
    <text evidence="4 15">Belongs to the aspartate-semialdehyde dehydrogenase family.</text>
</comment>
<dbReference type="Gene3D" id="3.40.50.720">
    <property type="entry name" value="NAD(P)-binding Rossmann-like Domain"/>
    <property type="match status" value="1"/>
</dbReference>
<dbReference type="HOGENOM" id="CLU_049966_0_1_11"/>
<dbReference type="STRING" id="649764.HMPREF0762_00352"/>
<dbReference type="OrthoDB" id="9805684at2"/>
<dbReference type="NCBIfam" id="NF011456">
    <property type="entry name" value="PRK14874.1"/>
    <property type="match status" value="1"/>
</dbReference>
<feature type="binding site" evidence="15">
    <location>
        <position position="319"/>
    </location>
    <ligand>
        <name>NADP(+)</name>
        <dbReference type="ChEBI" id="CHEBI:58349"/>
    </ligand>
</feature>
<dbReference type="GO" id="GO:0046983">
    <property type="term" value="F:protein dimerization activity"/>
    <property type="evidence" value="ECO:0007669"/>
    <property type="project" value="InterPro"/>
</dbReference>
<dbReference type="UniPathway" id="UPA00050">
    <property type="reaction ID" value="UER00463"/>
</dbReference>
<evidence type="ECO:0000256" key="7">
    <source>
        <dbReference type="ARBA" id="ARBA00022605"/>
    </source>
</evidence>
<keyword evidence="7 15" id="KW-0028">Amino-acid biosynthesis</keyword>
<dbReference type="NCBIfam" id="TIGR01296">
    <property type="entry name" value="asd_B"/>
    <property type="match status" value="1"/>
</dbReference>
<dbReference type="CDD" id="cd02316">
    <property type="entry name" value="VcASADH2_like_N"/>
    <property type="match status" value="1"/>
</dbReference>
<evidence type="ECO:0000256" key="5">
    <source>
        <dbReference type="ARBA" id="ARBA00011738"/>
    </source>
</evidence>
<dbReference type="GO" id="GO:0050661">
    <property type="term" value="F:NADP binding"/>
    <property type="evidence" value="ECO:0007669"/>
    <property type="project" value="UniProtKB-UniRule"/>
</dbReference>
<dbReference type="Pfam" id="PF02774">
    <property type="entry name" value="Semialdhyde_dhC"/>
    <property type="match status" value="1"/>
</dbReference>
<feature type="binding site" evidence="15">
    <location>
        <position position="156"/>
    </location>
    <ligand>
        <name>substrate</name>
    </ligand>
</feature>
<sequence length="338" mass="35966">MRSYNVAILGATGVVGQQMLQCLDEQDFPLASVKLLASARSAGKTVDFKGETLVVEEASDAALDGVDILLGAAENDIARRFVPIAREKGCVTVDNSSAYRLDSDVPLVIPEVNPEDVAAHTGIIANPNCATIIGLVAVNPLHKAAGIRRIIASTYQAASGAGIGGLRELEDQSRRIAAGKTVAEPTAFSYQLAFNAIPQIGGFGDNAYTSEEMKMQNEGRKIMHLPDLRVNCTCVRVPVMRSHSESITVELDRALSPDEAREALSCAPGVKLVDDPASARYPMPLETTDQDLVYVGRVREDISAADGVHALSLWCVGDQIRKGAASNAVQIAKLLTLE</sequence>
<dbReference type="InterPro" id="IPR012080">
    <property type="entry name" value="Asp_semialdehyde_DH"/>
</dbReference>
<feature type="binding site" evidence="15">
    <location>
        <begin position="159"/>
        <end position="160"/>
    </location>
    <ligand>
        <name>NADP(+)</name>
        <dbReference type="ChEBI" id="CHEBI:58349"/>
    </ligand>
</feature>
<dbReference type="CDD" id="cd18131">
    <property type="entry name" value="ASADH_C_bac_euk_like"/>
    <property type="match status" value="1"/>
</dbReference>
<feature type="active site" description="Acyl-thioester intermediate" evidence="15 16">
    <location>
        <position position="129"/>
    </location>
</feature>
<dbReference type="PANTHER" id="PTHR46278">
    <property type="entry name" value="DEHYDROGENASE, PUTATIVE-RELATED"/>
    <property type="match status" value="1"/>
</dbReference>
<dbReference type="RefSeq" id="WP_006361596.1">
    <property type="nucleotide sequence ID" value="NZ_GG700630.1"/>
</dbReference>
<evidence type="ECO:0000256" key="16">
    <source>
        <dbReference type="PIRSR" id="PIRSR000148-1"/>
    </source>
</evidence>
<dbReference type="InterPro" id="IPR000319">
    <property type="entry name" value="Asp-semialdehyde_DH_CS"/>
</dbReference>
<evidence type="ECO:0000256" key="3">
    <source>
        <dbReference type="ARBA" id="ARBA00005097"/>
    </source>
</evidence>
<dbReference type="GO" id="GO:0009089">
    <property type="term" value="P:lysine biosynthetic process via diaminopimelate"/>
    <property type="evidence" value="ECO:0007669"/>
    <property type="project" value="UniProtKB-UniRule"/>
</dbReference>
<dbReference type="SUPFAM" id="SSF51735">
    <property type="entry name" value="NAD(P)-binding Rossmann-fold domains"/>
    <property type="match status" value="1"/>
</dbReference>
<comment type="pathway">
    <text evidence="1 15">Amino-acid biosynthesis; L-methionine biosynthesis via de novo pathway; L-homoserine from L-aspartate: step 2/3.</text>
</comment>
<gene>
    <name evidence="15 18" type="primary">asd</name>
    <name evidence="18" type="ORF">HMPREF0762_00352</name>
</gene>
<comment type="pathway">
    <text evidence="3 15">Amino-acid biosynthesis; L-threonine biosynthesis; L-threonine from L-aspartate: step 2/5.</text>
</comment>
<evidence type="ECO:0000256" key="15">
    <source>
        <dbReference type="HAMAP-Rule" id="MF_02121"/>
    </source>
</evidence>
<feature type="binding site" evidence="15">
    <location>
        <begin position="12"/>
        <end position="15"/>
    </location>
    <ligand>
        <name>NADP(+)</name>
        <dbReference type="ChEBI" id="CHEBI:58349"/>
    </ligand>
</feature>
<dbReference type="PANTHER" id="PTHR46278:SF2">
    <property type="entry name" value="ASPARTATE-SEMIALDEHYDE DEHYDROGENASE"/>
    <property type="match status" value="1"/>
</dbReference>
<evidence type="ECO:0000256" key="13">
    <source>
        <dbReference type="ARBA" id="ARBA00023167"/>
    </source>
</evidence>
<dbReference type="Gene3D" id="3.30.360.10">
    <property type="entry name" value="Dihydrodipicolinate Reductase, domain 2"/>
    <property type="match status" value="1"/>
</dbReference>
<dbReference type="EMBL" id="ACUX02000004">
    <property type="protein sequence ID" value="EEZ62254.1"/>
    <property type="molecule type" value="Genomic_DNA"/>
</dbReference>
<dbReference type="SMART" id="SM00859">
    <property type="entry name" value="Semialdhyde_dh"/>
    <property type="match status" value="1"/>
</dbReference>
<dbReference type="GO" id="GO:0009097">
    <property type="term" value="P:isoleucine biosynthetic process"/>
    <property type="evidence" value="ECO:0007669"/>
    <property type="project" value="UniProtKB-UniRule"/>
</dbReference>
<evidence type="ECO:0000256" key="8">
    <source>
        <dbReference type="ARBA" id="ARBA00022697"/>
    </source>
</evidence>
<evidence type="ECO:0000256" key="1">
    <source>
        <dbReference type="ARBA" id="ARBA00005021"/>
    </source>
</evidence>
<feature type="active site" description="Proton acceptor" evidence="15 16">
    <location>
        <position position="243"/>
    </location>
</feature>
<dbReference type="eggNOG" id="COG0136">
    <property type="taxonomic scope" value="Bacteria"/>
</dbReference>
<keyword evidence="9 15" id="KW-0521">NADP</keyword>
<evidence type="ECO:0000256" key="4">
    <source>
        <dbReference type="ARBA" id="ARBA00010584"/>
    </source>
</evidence>
<dbReference type="InterPro" id="IPR036291">
    <property type="entry name" value="NAD(P)-bd_dom_sf"/>
</dbReference>
<feature type="domain" description="Semialdehyde dehydrogenase NAD-binding" evidence="17">
    <location>
        <begin position="5"/>
        <end position="120"/>
    </location>
</feature>
<comment type="function">
    <text evidence="15">Catalyzes the NADPH-dependent formation of L-aspartate-semialdehyde (L-ASA) by the reductive dephosphorylation of L-aspartyl-4-phosphate.</text>
</comment>
<accession>D0WEW6</accession>
<evidence type="ECO:0000256" key="11">
    <source>
        <dbReference type="ARBA" id="ARBA00023002"/>
    </source>
</evidence>
<keyword evidence="19" id="KW-1185">Reference proteome</keyword>
<keyword evidence="8 15" id="KW-0791">Threonine biosynthesis</keyword>
<dbReference type="GO" id="GO:0004073">
    <property type="term" value="F:aspartate-semialdehyde dehydrogenase activity"/>
    <property type="evidence" value="ECO:0007669"/>
    <property type="project" value="UniProtKB-UniRule"/>
</dbReference>
<evidence type="ECO:0000256" key="2">
    <source>
        <dbReference type="ARBA" id="ARBA00005076"/>
    </source>
</evidence>
<dbReference type="InterPro" id="IPR005986">
    <property type="entry name" value="Asp_semialdehyde_DH_beta"/>
</dbReference>
<dbReference type="GeneID" id="85007004"/>
<evidence type="ECO:0000256" key="12">
    <source>
        <dbReference type="ARBA" id="ARBA00023154"/>
    </source>
</evidence>
<comment type="catalytic activity">
    <reaction evidence="14 15">
        <text>L-aspartate 4-semialdehyde + phosphate + NADP(+) = 4-phospho-L-aspartate + NADPH + H(+)</text>
        <dbReference type="Rhea" id="RHEA:24284"/>
        <dbReference type="ChEBI" id="CHEBI:15378"/>
        <dbReference type="ChEBI" id="CHEBI:43474"/>
        <dbReference type="ChEBI" id="CHEBI:57535"/>
        <dbReference type="ChEBI" id="CHEBI:57783"/>
        <dbReference type="ChEBI" id="CHEBI:58349"/>
        <dbReference type="ChEBI" id="CHEBI:537519"/>
        <dbReference type="EC" id="1.2.1.11"/>
    </reaction>
</comment>
<evidence type="ECO:0000256" key="14">
    <source>
        <dbReference type="ARBA" id="ARBA00047891"/>
    </source>
</evidence>
<feature type="binding site" evidence="15">
    <location>
        <position position="100"/>
    </location>
    <ligand>
        <name>phosphate</name>
        <dbReference type="ChEBI" id="CHEBI:43474"/>
    </ligand>
</feature>
<dbReference type="GO" id="GO:0071266">
    <property type="term" value="P:'de novo' L-methionine biosynthetic process"/>
    <property type="evidence" value="ECO:0007669"/>
    <property type="project" value="UniProtKB-UniRule"/>
</dbReference>
<dbReference type="Pfam" id="PF01118">
    <property type="entry name" value="Semialdhyde_dh"/>
    <property type="match status" value="1"/>
</dbReference>
<dbReference type="EC" id="1.2.1.11" evidence="6 15"/>
<dbReference type="InterPro" id="IPR000534">
    <property type="entry name" value="Semialdehyde_DH_NAD-bd"/>
</dbReference>
<evidence type="ECO:0000256" key="6">
    <source>
        <dbReference type="ARBA" id="ARBA00013120"/>
    </source>
</evidence>
<dbReference type="InterPro" id="IPR012280">
    <property type="entry name" value="Semialdhyde_DH_dimer_dom"/>
</dbReference>
<dbReference type="SUPFAM" id="SSF55347">
    <property type="entry name" value="Glyceraldehyde-3-phosphate dehydrogenase-like, C-terminal domain"/>
    <property type="match status" value="1"/>
</dbReference>
<comment type="subunit">
    <text evidence="5 15">Homodimer.</text>
</comment>
<evidence type="ECO:0000259" key="17">
    <source>
        <dbReference type="SMART" id="SM00859"/>
    </source>
</evidence>
<keyword evidence="10 15" id="KW-0220">Diaminopimelate biosynthesis</keyword>
<evidence type="ECO:0000256" key="9">
    <source>
        <dbReference type="ARBA" id="ARBA00022857"/>
    </source>
</evidence>
<dbReference type="PROSITE" id="PS01103">
    <property type="entry name" value="ASD"/>
    <property type="match status" value="1"/>
</dbReference>
<dbReference type="GO" id="GO:0051287">
    <property type="term" value="F:NAD binding"/>
    <property type="evidence" value="ECO:0007669"/>
    <property type="project" value="InterPro"/>
</dbReference>
<evidence type="ECO:0000313" key="19">
    <source>
        <dbReference type="Proteomes" id="UP000006001"/>
    </source>
</evidence>
<keyword evidence="12 15" id="KW-0457">Lysine biosynthesis</keyword>
<dbReference type="UniPathway" id="UPA00034">
    <property type="reaction ID" value="UER00016"/>
</dbReference>
<dbReference type="GO" id="GO:0009088">
    <property type="term" value="P:threonine biosynthetic process"/>
    <property type="evidence" value="ECO:0007669"/>
    <property type="project" value="UniProtKB-UniRule"/>
</dbReference>
<keyword evidence="13 15" id="KW-0486">Methionine biosynthesis</keyword>
<dbReference type="HAMAP" id="MF_02121">
    <property type="entry name" value="ASADH"/>
    <property type="match status" value="1"/>
</dbReference>
<feature type="binding site" evidence="15">
    <location>
        <begin position="40"/>
        <end position="41"/>
    </location>
    <ligand>
        <name>NADP(+)</name>
        <dbReference type="ChEBI" id="CHEBI:58349"/>
    </ligand>
</feature>
<comment type="caution">
    <text evidence="18">The sequence shown here is derived from an EMBL/GenBank/DDBJ whole genome shotgun (WGS) entry which is preliminary data.</text>
</comment>
<comment type="pathway">
    <text evidence="2 15">Amino-acid biosynthesis; L-lysine biosynthesis via DAP pathway; (S)-tetrahydrodipicolinate from L-aspartate: step 2/4.</text>
</comment>
<comment type="caution">
    <text evidence="15">Lacks conserved residue(s) required for the propagation of feature annotation.</text>
</comment>
<dbReference type="AlphaFoldDB" id="D0WEW6"/>